<reference evidence="2" key="3">
    <citation type="submission" date="2025-09" db="UniProtKB">
        <authorList>
            <consortium name="Ensembl"/>
        </authorList>
    </citation>
    <scope>IDENTIFICATION</scope>
</reference>
<protein>
    <recommendedName>
        <fullName evidence="4">Secreted protein</fullName>
    </recommendedName>
</protein>
<dbReference type="Ensembl" id="ENSCINT00000032341.1">
    <property type="protein sequence ID" value="ENSCINP00000031295.1"/>
    <property type="gene ID" value="ENSCING00000018018.1"/>
</dbReference>
<reference evidence="2" key="2">
    <citation type="submission" date="2025-08" db="UniProtKB">
        <authorList>
            <consortium name="Ensembl"/>
        </authorList>
    </citation>
    <scope>IDENTIFICATION</scope>
</reference>
<feature type="signal peptide" evidence="1">
    <location>
        <begin position="1"/>
        <end position="15"/>
    </location>
</feature>
<name>H2XNR2_CIOIN</name>
<reference evidence="3" key="1">
    <citation type="journal article" date="2002" name="Science">
        <title>The draft genome of Ciona intestinalis: insights into chordate and vertebrate origins.</title>
        <authorList>
            <person name="Dehal P."/>
            <person name="Satou Y."/>
            <person name="Campbell R.K."/>
            <person name="Chapman J."/>
            <person name="Degnan B."/>
            <person name="De Tomaso A."/>
            <person name="Davidson B."/>
            <person name="Di Gregorio A."/>
            <person name="Gelpke M."/>
            <person name="Goodstein D.M."/>
            <person name="Harafuji N."/>
            <person name="Hastings K.E."/>
            <person name="Ho I."/>
            <person name="Hotta K."/>
            <person name="Huang W."/>
            <person name="Kawashima T."/>
            <person name="Lemaire P."/>
            <person name="Martinez D."/>
            <person name="Meinertzhagen I.A."/>
            <person name="Necula S."/>
            <person name="Nonaka M."/>
            <person name="Putnam N."/>
            <person name="Rash S."/>
            <person name="Saiga H."/>
            <person name="Satake M."/>
            <person name="Terry A."/>
            <person name="Yamada L."/>
            <person name="Wang H.G."/>
            <person name="Awazu S."/>
            <person name="Azumi K."/>
            <person name="Boore J."/>
            <person name="Branno M."/>
            <person name="Chin-Bow S."/>
            <person name="DeSantis R."/>
            <person name="Doyle S."/>
            <person name="Francino P."/>
            <person name="Keys D.N."/>
            <person name="Haga S."/>
            <person name="Hayashi H."/>
            <person name="Hino K."/>
            <person name="Imai K.S."/>
            <person name="Inaba K."/>
            <person name="Kano S."/>
            <person name="Kobayashi K."/>
            <person name="Kobayashi M."/>
            <person name="Lee B.I."/>
            <person name="Makabe K.W."/>
            <person name="Manohar C."/>
            <person name="Matassi G."/>
            <person name="Medina M."/>
            <person name="Mochizuki Y."/>
            <person name="Mount S."/>
            <person name="Morishita T."/>
            <person name="Miura S."/>
            <person name="Nakayama A."/>
            <person name="Nishizaka S."/>
            <person name="Nomoto H."/>
            <person name="Ohta F."/>
            <person name="Oishi K."/>
            <person name="Rigoutsos I."/>
            <person name="Sano M."/>
            <person name="Sasaki A."/>
            <person name="Sasakura Y."/>
            <person name="Shoguchi E."/>
            <person name="Shin-i T."/>
            <person name="Spagnuolo A."/>
            <person name="Stainier D."/>
            <person name="Suzuki M.M."/>
            <person name="Tassy O."/>
            <person name="Takatori N."/>
            <person name="Tokuoka M."/>
            <person name="Yagi K."/>
            <person name="Yoshizaki F."/>
            <person name="Wada S."/>
            <person name="Zhang C."/>
            <person name="Hyatt P.D."/>
            <person name="Larimer F."/>
            <person name="Detter C."/>
            <person name="Doggett N."/>
            <person name="Glavina T."/>
            <person name="Hawkins T."/>
            <person name="Richardson P."/>
            <person name="Lucas S."/>
            <person name="Kohara Y."/>
            <person name="Levine M."/>
            <person name="Satoh N."/>
            <person name="Rokhsar D.S."/>
        </authorList>
    </citation>
    <scope>NUCLEOTIDE SEQUENCE [LARGE SCALE GENOMIC DNA]</scope>
</reference>
<dbReference type="InParanoid" id="H2XNR2"/>
<dbReference type="HOGENOM" id="CLU_2739273_0_0_1"/>
<accession>H2XNR2</accession>
<sequence>MLFLLRLSNLRLAGGGGTSGKNICSSDVSVRFDLMTYVRPLVPFRIMLDIPIPDDVINDACECDHSSSGTG</sequence>
<keyword evidence="1" id="KW-0732">Signal</keyword>
<proteinExistence type="predicted"/>
<dbReference type="AlphaFoldDB" id="H2XNR2"/>
<dbReference type="Proteomes" id="UP000008144">
    <property type="component" value="Unassembled WGS sequence"/>
</dbReference>
<feature type="chain" id="PRO_5012452264" description="Secreted protein" evidence="1">
    <location>
        <begin position="16"/>
        <end position="71"/>
    </location>
</feature>
<evidence type="ECO:0000256" key="1">
    <source>
        <dbReference type="SAM" id="SignalP"/>
    </source>
</evidence>
<keyword evidence="3" id="KW-1185">Reference proteome</keyword>
<evidence type="ECO:0000313" key="2">
    <source>
        <dbReference type="Ensembl" id="ENSCINP00000031295.1"/>
    </source>
</evidence>
<evidence type="ECO:0008006" key="4">
    <source>
        <dbReference type="Google" id="ProtNLM"/>
    </source>
</evidence>
<evidence type="ECO:0000313" key="3">
    <source>
        <dbReference type="Proteomes" id="UP000008144"/>
    </source>
</evidence>
<organism evidence="2 3">
    <name type="scientific">Ciona intestinalis</name>
    <name type="common">Transparent sea squirt</name>
    <name type="synonym">Ascidia intestinalis</name>
    <dbReference type="NCBI Taxonomy" id="7719"/>
    <lineage>
        <taxon>Eukaryota</taxon>
        <taxon>Metazoa</taxon>
        <taxon>Chordata</taxon>
        <taxon>Tunicata</taxon>
        <taxon>Ascidiacea</taxon>
        <taxon>Phlebobranchia</taxon>
        <taxon>Cionidae</taxon>
        <taxon>Ciona</taxon>
    </lineage>
</organism>